<dbReference type="GO" id="GO:0005886">
    <property type="term" value="C:plasma membrane"/>
    <property type="evidence" value="ECO:0007669"/>
    <property type="project" value="UniProtKB-SubCell"/>
</dbReference>
<dbReference type="EMBL" id="LQWZ01000012">
    <property type="protein sequence ID" value="OAH57667.1"/>
    <property type="molecule type" value="Genomic_DNA"/>
</dbReference>
<dbReference type="AlphaFoldDB" id="A0A177KWW6"/>
<evidence type="ECO:0000259" key="8">
    <source>
        <dbReference type="PROSITE" id="PS01124"/>
    </source>
</evidence>
<evidence type="ECO:0000256" key="1">
    <source>
        <dbReference type="ARBA" id="ARBA00004193"/>
    </source>
</evidence>
<evidence type="ECO:0000313" key="11">
    <source>
        <dbReference type="Proteomes" id="UP000077271"/>
    </source>
</evidence>
<evidence type="ECO:0000313" key="10">
    <source>
        <dbReference type="EMBL" id="OAH57667.1"/>
    </source>
</evidence>
<dbReference type="GO" id="GO:0043565">
    <property type="term" value="F:sequence-specific DNA binding"/>
    <property type="evidence" value="ECO:0007669"/>
    <property type="project" value="InterPro"/>
</dbReference>
<dbReference type="Gene3D" id="1.10.10.60">
    <property type="entry name" value="Homeodomain-like"/>
    <property type="match status" value="2"/>
</dbReference>
<dbReference type="InterPro" id="IPR002491">
    <property type="entry name" value="ABC_transptr_periplasmic_BD"/>
</dbReference>
<keyword evidence="5" id="KW-0805">Transcription regulation</keyword>
<dbReference type="Proteomes" id="UP000077271">
    <property type="component" value="Unassembled WGS sequence"/>
</dbReference>
<dbReference type="SUPFAM" id="SSF51215">
    <property type="entry name" value="Regulatory protein AraC"/>
    <property type="match status" value="1"/>
</dbReference>
<dbReference type="InterPro" id="IPR018060">
    <property type="entry name" value="HTH_AraC"/>
</dbReference>
<dbReference type="InterPro" id="IPR051313">
    <property type="entry name" value="Bact_iron-sidero_bind"/>
</dbReference>
<evidence type="ECO:0000259" key="9">
    <source>
        <dbReference type="PROSITE" id="PS50983"/>
    </source>
</evidence>
<keyword evidence="7" id="KW-0804">Transcription</keyword>
<keyword evidence="4" id="KW-0732">Signal</keyword>
<comment type="caution">
    <text evidence="10">The sequence shown here is derived from an EMBL/GenBank/DDBJ whole genome shotgun (WGS) entry which is preliminary data.</text>
</comment>
<dbReference type="Gene3D" id="3.40.50.1980">
    <property type="entry name" value="Nitrogenase molybdenum iron protein domain"/>
    <property type="match status" value="2"/>
</dbReference>
<feature type="domain" description="HTH araC/xylS-type" evidence="8">
    <location>
        <begin position="207"/>
        <end position="305"/>
    </location>
</feature>
<dbReference type="InterPro" id="IPR018062">
    <property type="entry name" value="HTH_AraC-typ_CS"/>
</dbReference>
<dbReference type="PANTHER" id="PTHR30532:SF26">
    <property type="entry name" value="IRON(3+)-HYDROXAMATE-BINDING PROTEIN FHUD"/>
    <property type="match status" value="1"/>
</dbReference>
<evidence type="ECO:0000256" key="2">
    <source>
        <dbReference type="ARBA" id="ARBA00008814"/>
    </source>
</evidence>
<dbReference type="PANTHER" id="PTHR30532">
    <property type="entry name" value="IRON III DICITRATE-BINDING PERIPLASMIC PROTEIN"/>
    <property type="match status" value="1"/>
</dbReference>
<dbReference type="RefSeq" id="WP_063974689.1">
    <property type="nucleotide sequence ID" value="NZ_LQWZ01000012.1"/>
</dbReference>
<comment type="subcellular location">
    <subcellularLocation>
        <location evidence="1">Cell membrane</location>
        <topology evidence="1">Lipid-anchor</topology>
    </subcellularLocation>
</comment>
<feature type="domain" description="Fe/B12 periplasmic-binding" evidence="9">
    <location>
        <begin position="310"/>
        <end position="570"/>
    </location>
</feature>
<protein>
    <recommendedName>
        <fullName evidence="12">AraC family transcriptional regulator</fullName>
    </recommendedName>
</protein>
<comment type="similarity">
    <text evidence="2">Belongs to the bacterial solute-binding protein 8 family.</text>
</comment>
<dbReference type="Pfam" id="PF12833">
    <property type="entry name" value="HTH_18"/>
    <property type="match status" value="1"/>
</dbReference>
<dbReference type="PROSITE" id="PS50983">
    <property type="entry name" value="FE_B12_PBP"/>
    <property type="match status" value="1"/>
</dbReference>
<organism evidence="10 11">
    <name type="scientific">Domibacillus aminovorans</name>
    <dbReference type="NCBI Taxonomy" id="29332"/>
    <lineage>
        <taxon>Bacteria</taxon>
        <taxon>Bacillati</taxon>
        <taxon>Bacillota</taxon>
        <taxon>Bacilli</taxon>
        <taxon>Bacillales</taxon>
        <taxon>Bacillaceae</taxon>
        <taxon>Domibacillus</taxon>
    </lineage>
</organism>
<dbReference type="PROSITE" id="PS00041">
    <property type="entry name" value="HTH_ARAC_FAMILY_1"/>
    <property type="match status" value="1"/>
</dbReference>
<evidence type="ECO:0000256" key="6">
    <source>
        <dbReference type="ARBA" id="ARBA00023125"/>
    </source>
</evidence>
<keyword evidence="3" id="KW-0813">Transport</keyword>
<reference evidence="10 11" key="1">
    <citation type="submission" date="2016-01" db="EMBL/GenBank/DDBJ databases">
        <title>Investigation of taxonomic status of Bacillus aminovorans.</title>
        <authorList>
            <person name="Verma A."/>
            <person name="Pal Y."/>
            <person name="Krishnamurthi S."/>
        </authorList>
    </citation>
    <scope>NUCLEOTIDE SEQUENCE [LARGE SCALE GENOMIC DNA]</scope>
    <source>
        <strain evidence="10 11">DSM 4337</strain>
    </source>
</reference>
<gene>
    <name evidence="10" type="ORF">AWH48_01210</name>
</gene>
<evidence type="ECO:0000256" key="4">
    <source>
        <dbReference type="ARBA" id="ARBA00022729"/>
    </source>
</evidence>
<dbReference type="OrthoDB" id="9799319at2"/>
<accession>A0A177KWW6</accession>
<dbReference type="InterPro" id="IPR037923">
    <property type="entry name" value="HTH-like"/>
</dbReference>
<dbReference type="GO" id="GO:0030288">
    <property type="term" value="C:outer membrane-bounded periplasmic space"/>
    <property type="evidence" value="ECO:0007669"/>
    <property type="project" value="TreeGrafter"/>
</dbReference>
<keyword evidence="6" id="KW-0238">DNA-binding</keyword>
<dbReference type="SUPFAM" id="SSF46689">
    <property type="entry name" value="Homeodomain-like"/>
    <property type="match status" value="2"/>
</dbReference>
<dbReference type="GO" id="GO:0003700">
    <property type="term" value="F:DNA-binding transcription factor activity"/>
    <property type="evidence" value="ECO:0007669"/>
    <property type="project" value="InterPro"/>
</dbReference>
<name>A0A177KWW6_9BACI</name>
<sequence length="570" mass="65997">MYINDLSSGIPVEKITLMFELFTKAMLIIKASMQRLKEDKMLIQKRVYCFKKGIHIRTNTRKQVEYETGLEIMIIILSGTAEVQCGNQVFNLENNSVLLIKPQEKVKIRHTEGTELIYDLFFFSSYKLTGVTEEELSYQRSADVFPQSGLFYHPASAEVKNLAAQLIKIFAKEVDNSKAIYLLNELIAKIEVEFNLFQQRTFNSSFHSVLQYIHSHSHQALSRDSVAKYFGYHPNYFSERFKKETDWSFSDYLAHIRMDKAKFFLLEHSLTIGEVARKVGYQDGLYLSRKFRKMTGMSPTEFRKGRKFERIATLQFTGALLATGIKPVAVLSSYDNVPELLKEEVISSIQLAPDRMPTIEQWRDLKPDLIIAPTYLYPNQKMIEEMESVAPVMMLDWDTYDRLEEVQLIGRIVGRETQANEWIQTFREKAECAREMLKGVLKEGETVGLYELYWTGDVGIWKATARGAFNLYTMLKLTPAKRIQKEVLEPNKHLMISENELSAYAADHMFVVVDSVEQAARIFEREIWRQLPAAKNGQIYLLRLEDFWASEGVALEKQLDIQVKYILGRS</sequence>
<dbReference type="PROSITE" id="PS01124">
    <property type="entry name" value="HTH_ARAC_FAMILY_2"/>
    <property type="match status" value="1"/>
</dbReference>
<dbReference type="GO" id="GO:1901678">
    <property type="term" value="P:iron coordination entity transport"/>
    <property type="evidence" value="ECO:0007669"/>
    <property type="project" value="UniProtKB-ARBA"/>
</dbReference>
<dbReference type="SUPFAM" id="SSF53807">
    <property type="entry name" value="Helical backbone' metal receptor"/>
    <property type="match status" value="1"/>
</dbReference>
<dbReference type="SMART" id="SM00342">
    <property type="entry name" value="HTH_ARAC"/>
    <property type="match status" value="1"/>
</dbReference>
<evidence type="ECO:0000256" key="3">
    <source>
        <dbReference type="ARBA" id="ARBA00022448"/>
    </source>
</evidence>
<evidence type="ECO:0000256" key="5">
    <source>
        <dbReference type="ARBA" id="ARBA00023015"/>
    </source>
</evidence>
<dbReference type="InterPro" id="IPR009057">
    <property type="entry name" value="Homeodomain-like_sf"/>
</dbReference>
<proteinExistence type="inferred from homology"/>
<evidence type="ECO:0008006" key="12">
    <source>
        <dbReference type="Google" id="ProtNLM"/>
    </source>
</evidence>
<evidence type="ECO:0000256" key="7">
    <source>
        <dbReference type="ARBA" id="ARBA00023163"/>
    </source>
</evidence>
<dbReference type="Pfam" id="PF01497">
    <property type="entry name" value="Peripla_BP_2"/>
    <property type="match status" value="1"/>
</dbReference>